<keyword evidence="4 11" id="KW-0808">Transferase</keyword>
<dbReference type="RefSeq" id="WP_311674992.1">
    <property type="nucleotide sequence ID" value="NZ_JAVREQ010000021.1"/>
</dbReference>
<dbReference type="GO" id="GO:0016757">
    <property type="term" value="F:glycosyltransferase activity"/>
    <property type="evidence" value="ECO:0007669"/>
    <property type="project" value="UniProtKB-KW"/>
</dbReference>
<comment type="subcellular location">
    <subcellularLocation>
        <location evidence="1">Cell membrane</location>
        <topology evidence="1">Multi-pass membrane protein</topology>
    </subcellularLocation>
</comment>
<evidence type="ECO:0000256" key="9">
    <source>
        <dbReference type="SAM" id="Phobius"/>
    </source>
</evidence>
<feature type="transmembrane region" description="Helical" evidence="9">
    <location>
        <begin position="353"/>
        <end position="376"/>
    </location>
</feature>
<dbReference type="InterPro" id="IPR038731">
    <property type="entry name" value="RgtA/B/C-like"/>
</dbReference>
<keyword evidence="3 11" id="KW-0328">Glycosyltransferase</keyword>
<keyword evidence="5 9" id="KW-0812">Transmembrane</keyword>
<evidence type="ECO:0000313" key="11">
    <source>
        <dbReference type="EMBL" id="MDT0381306.1"/>
    </source>
</evidence>
<evidence type="ECO:0000256" key="5">
    <source>
        <dbReference type="ARBA" id="ARBA00022692"/>
    </source>
</evidence>
<feature type="transmembrane region" description="Helical" evidence="9">
    <location>
        <begin position="229"/>
        <end position="247"/>
    </location>
</feature>
<feature type="transmembrane region" description="Helical" evidence="9">
    <location>
        <begin position="41"/>
        <end position="58"/>
    </location>
</feature>
<dbReference type="EMBL" id="JAVREQ010000021">
    <property type="protein sequence ID" value="MDT0381306.1"/>
    <property type="molecule type" value="Genomic_DNA"/>
</dbReference>
<feature type="transmembrane region" description="Helical" evidence="9">
    <location>
        <begin position="192"/>
        <end position="217"/>
    </location>
</feature>
<dbReference type="Pfam" id="PF13231">
    <property type="entry name" value="PMT_2"/>
    <property type="match status" value="1"/>
</dbReference>
<dbReference type="PANTHER" id="PTHR33908:SF3">
    <property type="entry name" value="UNDECAPRENYL PHOSPHATE-ALPHA-4-AMINO-4-DEOXY-L-ARABINOSE ARABINOSYL TRANSFERASE"/>
    <property type="match status" value="1"/>
</dbReference>
<evidence type="ECO:0000256" key="8">
    <source>
        <dbReference type="SAM" id="MobiDB-lite"/>
    </source>
</evidence>
<keyword evidence="6 9" id="KW-1133">Transmembrane helix</keyword>
<evidence type="ECO:0000256" key="7">
    <source>
        <dbReference type="ARBA" id="ARBA00023136"/>
    </source>
</evidence>
<sequence>MPPSGEPSPRTLTADTTLPGPRRRSAPPAAGTQRAQRTQRFWAPLLAVLTLLAALTRLPSFTTALWNPDEGFLATQARQLAAGGALYETVVDRKPPLLPWLYQAAFAVFGDASLWPLKALAVVATVATAALLASTARRRWGDRAGWTAGVVSVLLSVGLNPEDTQAATFEVFMLPWTAAAVMYADRRLWGRAGLAVAAALLTKQTGGVVLLPVLFLLLRDADRSRAGAWLRLLAATALPVGAAAVHFGPGRFAYWTFAGSGEYASAEGAELLAAGRAAGGTALLLLAAAPLVAALTHAAYRRGLAGTADLWVWLGASAVAVTVGFQFFGHYFLQLLPPLTLLATAALRTAAPRRAAVAVALTGVLTAGFVAWGFTAERAELEHARRVAAELRQRTAPDEPVLVWGMHPEDYWLADRRPATRYLTAGFLTNFSGGRGGVRTGEQYAMPGSWPRFLRDLREHPPAVVVDDSRGAPYRPARIPRLDAYLTAHYRPVATVDGAVFHVRRDGR</sequence>
<feature type="transmembrane region" description="Helical" evidence="9">
    <location>
        <begin position="277"/>
        <end position="298"/>
    </location>
</feature>
<dbReference type="InterPro" id="IPR050297">
    <property type="entry name" value="LipidA_mod_glycosyltrf_83"/>
</dbReference>
<dbReference type="Proteomes" id="UP001183414">
    <property type="component" value="Unassembled WGS sequence"/>
</dbReference>
<proteinExistence type="predicted"/>
<evidence type="ECO:0000256" key="1">
    <source>
        <dbReference type="ARBA" id="ARBA00004651"/>
    </source>
</evidence>
<organism evidence="11 12">
    <name type="scientific">Streptomyces hazeniae</name>
    <dbReference type="NCBI Taxonomy" id="3075538"/>
    <lineage>
        <taxon>Bacteria</taxon>
        <taxon>Bacillati</taxon>
        <taxon>Actinomycetota</taxon>
        <taxon>Actinomycetes</taxon>
        <taxon>Kitasatosporales</taxon>
        <taxon>Streptomycetaceae</taxon>
        <taxon>Streptomyces</taxon>
    </lineage>
</organism>
<evidence type="ECO:0000256" key="4">
    <source>
        <dbReference type="ARBA" id="ARBA00022679"/>
    </source>
</evidence>
<keyword evidence="2" id="KW-1003">Cell membrane</keyword>
<feature type="transmembrane region" description="Helical" evidence="9">
    <location>
        <begin position="100"/>
        <end position="132"/>
    </location>
</feature>
<name>A0ABU2NXF8_9ACTN</name>
<gene>
    <name evidence="11" type="ORF">RM572_21345</name>
</gene>
<dbReference type="PANTHER" id="PTHR33908">
    <property type="entry name" value="MANNOSYLTRANSFERASE YKCB-RELATED"/>
    <property type="match status" value="1"/>
</dbReference>
<reference evidence="12" key="1">
    <citation type="submission" date="2023-07" db="EMBL/GenBank/DDBJ databases">
        <title>30 novel species of actinomycetes from the DSMZ collection.</title>
        <authorList>
            <person name="Nouioui I."/>
        </authorList>
    </citation>
    <scope>NUCLEOTIDE SEQUENCE [LARGE SCALE GENOMIC DNA]</scope>
    <source>
        <strain evidence="12">DSM 42041</strain>
    </source>
</reference>
<accession>A0ABU2NXF8</accession>
<feature type="region of interest" description="Disordered" evidence="8">
    <location>
        <begin position="1"/>
        <end position="36"/>
    </location>
</feature>
<evidence type="ECO:0000259" key="10">
    <source>
        <dbReference type="Pfam" id="PF13231"/>
    </source>
</evidence>
<keyword evidence="12" id="KW-1185">Reference proteome</keyword>
<evidence type="ECO:0000256" key="3">
    <source>
        <dbReference type="ARBA" id="ARBA00022676"/>
    </source>
</evidence>
<dbReference type="EC" id="2.4.-.-" evidence="11"/>
<keyword evidence="7 9" id="KW-0472">Membrane</keyword>
<evidence type="ECO:0000256" key="6">
    <source>
        <dbReference type="ARBA" id="ARBA00022989"/>
    </source>
</evidence>
<feature type="domain" description="Glycosyltransferase RgtA/B/C/D-like" evidence="10">
    <location>
        <begin position="94"/>
        <end position="240"/>
    </location>
</feature>
<evidence type="ECO:0000256" key="2">
    <source>
        <dbReference type="ARBA" id="ARBA00022475"/>
    </source>
</evidence>
<feature type="transmembrane region" description="Helical" evidence="9">
    <location>
        <begin position="310"/>
        <end position="333"/>
    </location>
</feature>
<evidence type="ECO:0000313" key="12">
    <source>
        <dbReference type="Proteomes" id="UP001183414"/>
    </source>
</evidence>
<protein>
    <submittedName>
        <fullName evidence="11">Glycosyltransferase family 39 protein</fullName>
        <ecNumber evidence="11">2.4.-.-</ecNumber>
    </submittedName>
</protein>
<comment type="caution">
    <text evidence="11">The sequence shown here is derived from an EMBL/GenBank/DDBJ whole genome shotgun (WGS) entry which is preliminary data.</text>
</comment>